<name>A0ABT6VC30_9FLAO</name>
<dbReference type="RefSeq" id="WP_282718259.1">
    <property type="nucleotide sequence ID" value="NZ_JASCRZ010000006.1"/>
</dbReference>
<proteinExistence type="predicted"/>
<sequence length="96" mass="10748">MDNKSNVWNIISWGFGIVVLVIGIINTFWGNDLGFGVFLIVISVVYFPPTNVIFKKITGFSIPLVIKILLGLFIIWAALGVGELFIKIELMMMDLE</sequence>
<evidence type="ECO:0000313" key="2">
    <source>
        <dbReference type="EMBL" id="MDI5895797.1"/>
    </source>
</evidence>
<evidence type="ECO:0008006" key="4">
    <source>
        <dbReference type="Google" id="ProtNLM"/>
    </source>
</evidence>
<keyword evidence="1" id="KW-0812">Transmembrane</keyword>
<keyword evidence="1" id="KW-1133">Transmembrane helix</keyword>
<keyword evidence="1" id="KW-0472">Membrane</keyword>
<evidence type="ECO:0000256" key="1">
    <source>
        <dbReference type="SAM" id="Phobius"/>
    </source>
</evidence>
<protein>
    <recommendedName>
        <fullName evidence="4">AI-2E family transporter</fullName>
    </recommendedName>
</protein>
<comment type="caution">
    <text evidence="2">The sequence shown here is derived from an EMBL/GenBank/DDBJ whole genome shotgun (WGS) entry which is preliminary data.</text>
</comment>
<gene>
    <name evidence="2" type="ORF">QLS65_12930</name>
</gene>
<evidence type="ECO:0000313" key="3">
    <source>
        <dbReference type="Proteomes" id="UP001243403"/>
    </source>
</evidence>
<reference evidence="2 3" key="1">
    <citation type="submission" date="2023-04" db="EMBL/GenBank/DDBJ databases">
        <title>Two novel species of Flavobacterium.</title>
        <authorList>
            <person name="Liu Q."/>
            <person name="Xin Y.-H."/>
        </authorList>
    </citation>
    <scope>NUCLEOTIDE SEQUENCE [LARGE SCALE GENOMIC DNA]</scope>
    <source>
        <strain evidence="2 3">LB1P51</strain>
    </source>
</reference>
<keyword evidence="3" id="KW-1185">Reference proteome</keyword>
<organism evidence="2 3">
    <name type="scientific">Flavobacterium algoritolerans</name>
    <dbReference type="NCBI Taxonomy" id="3041254"/>
    <lineage>
        <taxon>Bacteria</taxon>
        <taxon>Pseudomonadati</taxon>
        <taxon>Bacteroidota</taxon>
        <taxon>Flavobacteriia</taxon>
        <taxon>Flavobacteriales</taxon>
        <taxon>Flavobacteriaceae</taxon>
        <taxon>Flavobacterium</taxon>
    </lineage>
</organism>
<feature type="transmembrane region" description="Helical" evidence="1">
    <location>
        <begin position="66"/>
        <end position="86"/>
    </location>
</feature>
<feature type="transmembrane region" description="Helical" evidence="1">
    <location>
        <begin position="7"/>
        <end position="29"/>
    </location>
</feature>
<accession>A0ABT6VC30</accession>
<feature type="transmembrane region" description="Helical" evidence="1">
    <location>
        <begin position="35"/>
        <end position="54"/>
    </location>
</feature>
<dbReference type="EMBL" id="JASCRZ010000006">
    <property type="protein sequence ID" value="MDI5895797.1"/>
    <property type="molecule type" value="Genomic_DNA"/>
</dbReference>
<dbReference type="Proteomes" id="UP001243403">
    <property type="component" value="Unassembled WGS sequence"/>
</dbReference>